<evidence type="ECO:0000313" key="1">
    <source>
        <dbReference type="EMBL" id="KAK8488669.1"/>
    </source>
</evidence>
<proteinExistence type="predicted"/>
<sequence>MRQSSEKGVGYRKQEWHRHVNSRISPFLSQLELPLVSYGNNVVAILLSGSGESLVQAIIFSGGLGTQLSTEFESVGNFPMENVTFGTTPFCSKSQFS</sequence>
<protein>
    <submittedName>
        <fullName evidence="1">Uncharacterized protein</fullName>
    </submittedName>
</protein>
<dbReference type="Proteomes" id="UP001396334">
    <property type="component" value="Unassembled WGS sequence"/>
</dbReference>
<keyword evidence="2" id="KW-1185">Reference proteome</keyword>
<accession>A0ABR2A738</accession>
<gene>
    <name evidence="1" type="ORF">V6N11_019834</name>
</gene>
<name>A0ABR2A738_9ROSI</name>
<comment type="caution">
    <text evidence="1">The sequence shown here is derived from an EMBL/GenBank/DDBJ whole genome shotgun (WGS) entry which is preliminary data.</text>
</comment>
<dbReference type="EMBL" id="JBBPBN010000342">
    <property type="protein sequence ID" value="KAK8488669.1"/>
    <property type="molecule type" value="Genomic_DNA"/>
</dbReference>
<reference evidence="1 2" key="1">
    <citation type="journal article" date="2024" name="G3 (Bethesda)">
        <title>Genome assembly of Hibiscus sabdariffa L. provides insights into metabolisms of medicinal natural products.</title>
        <authorList>
            <person name="Kim T."/>
        </authorList>
    </citation>
    <scope>NUCLEOTIDE SEQUENCE [LARGE SCALE GENOMIC DNA]</scope>
    <source>
        <strain evidence="1">TK-2024</strain>
        <tissue evidence="1">Old leaves</tissue>
    </source>
</reference>
<organism evidence="1 2">
    <name type="scientific">Hibiscus sabdariffa</name>
    <name type="common">roselle</name>
    <dbReference type="NCBI Taxonomy" id="183260"/>
    <lineage>
        <taxon>Eukaryota</taxon>
        <taxon>Viridiplantae</taxon>
        <taxon>Streptophyta</taxon>
        <taxon>Embryophyta</taxon>
        <taxon>Tracheophyta</taxon>
        <taxon>Spermatophyta</taxon>
        <taxon>Magnoliopsida</taxon>
        <taxon>eudicotyledons</taxon>
        <taxon>Gunneridae</taxon>
        <taxon>Pentapetalae</taxon>
        <taxon>rosids</taxon>
        <taxon>malvids</taxon>
        <taxon>Malvales</taxon>
        <taxon>Malvaceae</taxon>
        <taxon>Malvoideae</taxon>
        <taxon>Hibiscus</taxon>
    </lineage>
</organism>
<evidence type="ECO:0000313" key="2">
    <source>
        <dbReference type="Proteomes" id="UP001396334"/>
    </source>
</evidence>